<accession>A0AC58NGZ4</accession>
<evidence type="ECO:0000313" key="1">
    <source>
        <dbReference type="Proteomes" id="UP001732720"/>
    </source>
</evidence>
<dbReference type="Proteomes" id="UP001732720">
    <property type="component" value="Chromosome 8"/>
</dbReference>
<dbReference type="RefSeq" id="XP_073940945.1">
    <property type="nucleotide sequence ID" value="XM_074084844.1"/>
</dbReference>
<proteinExistence type="predicted"/>
<sequence length="325" mass="37673">MTTSPSSSDYTDTEDDDVWESKSDLNLSVGYFPYDDPFSYEDPTSYEDTTSVDSPVHFLPPVQGKGWTKSIRLVKRQDQIEDDPGQFCKLRITLAWDVDVGPDQADPAANWNLNRDHHWMDKWPQERTKLTPCKLDDLTRKFETFLEDQNNDKNDDSLFTESRQEKDFQLSTSSLSHMAQISHKEHDACQVLPKCKPPENRKVIQLPEISPRSKEHELLVNTMMPHRKAKDSLAVSQATENQRTSMTETSSISAEQPEEDTLPDTHIASCLNLRRAFHWLRQHVLASLKKRKEHADKDQTRWYQKILKSHPFRSNTIMPQECLDS</sequence>
<protein>
    <submittedName>
        <fullName evidence="2">Uncharacterized protein C12orf71 homolog</fullName>
    </submittedName>
</protein>
<organism evidence="1 2">
    <name type="scientific">Castor canadensis</name>
    <name type="common">American beaver</name>
    <dbReference type="NCBI Taxonomy" id="51338"/>
    <lineage>
        <taxon>Eukaryota</taxon>
        <taxon>Metazoa</taxon>
        <taxon>Chordata</taxon>
        <taxon>Craniata</taxon>
        <taxon>Vertebrata</taxon>
        <taxon>Euteleostomi</taxon>
        <taxon>Mammalia</taxon>
        <taxon>Eutheria</taxon>
        <taxon>Euarchontoglires</taxon>
        <taxon>Glires</taxon>
        <taxon>Rodentia</taxon>
        <taxon>Castorimorpha</taxon>
        <taxon>Castoridae</taxon>
        <taxon>Castor</taxon>
    </lineage>
</organism>
<name>A0AC58NGZ4_CASCN</name>
<reference evidence="2" key="1">
    <citation type="submission" date="2025-08" db="UniProtKB">
        <authorList>
            <consortium name="RefSeq"/>
        </authorList>
    </citation>
    <scope>IDENTIFICATION</scope>
</reference>
<keyword evidence="1" id="KW-1185">Reference proteome</keyword>
<evidence type="ECO:0000313" key="2">
    <source>
        <dbReference type="RefSeq" id="XP_073940945.1"/>
    </source>
</evidence>
<gene>
    <name evidence="2" type="primary">C8H12orf71</name>
</gene>